<keyword evidence="2" id="KW-1185">Reference proteome</keyword>
<keyword evidence="1" id="KW-0472">Membrane</keyword>
<dbReference type="WBParaSite" id="nRc.2.0.1.t35692-RA">
    <property type="protein sequence ID" value="nRc.2.0.1.t35692-RA"/>
    <property type="gene ID" value="nRc.2.0.1.g35692"/>
</dbReference>
<keyword evidence="1" id="KW-1133">Transmembrane helix</keyword>
<protein>
    <submittedName>
        <fullName evidence="3">CASP-like protein</fullName>
    </submittedName>
</protein>
<sequence>MVDTSLTTAPGYVIARDEDECTGGVSAFESSIDLNKKYLFYIKVIISCLASAIVIIGMSKLSKHYLYDPFHIFQHFGQIRYQKASKLVKLTGVEQ</sequence>
<dbReference type="Proteomes" id="UP000887565">
    <property type="component" value="Unplaced"/>
</dbReference>
<evidence type="ECO:0000313" key="2">
    <source>
        <dbReference type="Proteomes" id="UP000887565"/>
    </source>
</evidence>
<dbReference type="AlphaFoldDB" id="A0A915KAG7"/>
<keyword evidence="1" id="KW-0812">Transmembrane</keyword>
<evidence type="ECO:0000256" key="1">
    <source>
        <dbReference type="SAM" id="Phobius"/>
    </source>
</evidence>
<reference evidence="3" key="1">
    <citation type="submission" date="2022-11" db="UniProtKB">
        <authorList>
            <consortium name="WormBaseParasite"/>
        </authorList>
    </citation>
    <scope>IDENTIFICATION</scope>
</reference>
<organism evidence="2 3">
    <name type="scientific">Romanomermis culicivorax</name>
    <name type="common">Nematode worm</name>
    <dbReference type="NCBI Taxonomy" id="13658"/>
    <lineage>
        <taxon>Eukaryota</taxon>
        <taxon>Metazoa</taxon>
        <taxon>Ecdysozoa</taxon>
        <taxon>Nematoda</taxon>
        <taxon>Enoplea</taxon>
        <taxon>Dorylaimia</taxon>
        <taxon>Mermithida</taxon>
        <taxon>Mermithoidea</taxon>
        <taxon>Mermithidae</taxon>
        <taxon>Romanomermis</taxon>
    </lineage>
</organism>
<feature type="transmembrane region" description="Helical" evidence="1">
    <location>
        <begin position="38"/>
        <end position="58"/>
    </location>
</feature>
<evidence type="ECO:0000313" key="3">
    <source>
        <dbReference type="WBParaSite" id="nRc.2.0.1.t35692-RA"/>
    </source>
</evidence>
<proteinExistence type="predicted"/>
<accession>A0A915KAG7</accession>
<name>A0A915KAG7_ROMCU</name>